<dbReference type="PANTHER" id="PTHR30032">
    <property type="entry name" value="N-ACETYLMURAMOYL-L-ALANINE AMIDASE-RELATED"/>
    <property type="match status" value="1"/>
</dbReference>
<dbReference type="InterPro" id="IPR051922">
    <property type="entry name" value="Bact_Sporulation_Assoc"/>
</dbReference>
<feature type="signal peptide" evidence="1">
    <location>
        <begin position="1"/>
        <end position="25"/>
    </location>
</feature>
<dbReference type="Proteomes" id="UP000199512">
    <property type="component" value="Unassembled WGS sequence"/>
</dbReference>
<sequence length="353" mass="39129">MKKNTIKSIALSIAIFISSTIPALADTNVTRISGKDRHETNMKVEQKYFNNADGNLAVIAPSNNFRVALYGSYMANALNVPFYIIPNSGLSQSMINELSRLGVKRSYILGDYKQLNRSIDNSLKSIGIKVDRFYDTYDYENNFFYPITSYIDTPIFNTFHAGEPRGDTSVGIIINDSKFPDLLAAIPFVSELTRKEATYLASCKDLESTDGFRFIIGGYQSVPNYFETFEGDSLGLNLHSWDGSYDPESSFFTGRIAGNNRYETAVEIARSYKPVLKKNINTVVIVDGTNYPDALASGTAAVHNNAAILLTEPNSLDENTKNYIIDNNIKNIIIVGGENSVSSNVEKELKSLN</sequence>
<dbReference type="RefSeq" id="WP_091975723.1">
    <property type="nucleotide sequence ID" value="NZ_FODF01000009.1"/>
</dbReference>
<dbReference type="PANTHER" id="PTHR30032:SF8">
    <property type="entry name" value="GERMINATION-SPECIFIC N-ACETYLMURAMOYL-L-ALANINE AMIDASE"/>
    <property type="match status" value="1"/>
</dbReference>
<keyword evidence="3" id="KW-1185">Reference proteome</keyword>
<gene>
    <name evidence="2" type="ORF">SAMN05216454_10921</name>
</gene>
<dbReference type="InterPro" id="IPR007253">
    <property type="entry name" value="Cell_wall-bd_2"/>
</dbReference>
<dbReference type="STRING" id="215200.SAMN05216454_10921"/>
<dbReference type="EMBL" id="FODF01000009">
    <property type="protein sequence ID" value="SEN71535.1"/>
    <property type="molecule type" value="Genomic_DNA"/>
</dbReference>
<evidence type="ECO:0000256" key="1">
    <source>
        <dbReference type="SAM" id="SignalP"/>
    </source>
</evidence>
<dbReference type="Pfam" id="PF04122">
    <property type="entry name" value="CW_binding_2"/>
    <property type="match status" value="2"/>
</dbReference>
<keyword evidence="1" id="KW-0732">Signal</keyword>
<evidence type="ECO:0000313" key="3">
    <source>
        <dbReference type="Proteomes" id="UP000199512"/>
    </source>
</evidence>
<reference evidence="2 3" key="1">
    <citation type="submission" date="2016-10" db="EMBL/GenBank/DDBJ databases">
        <authorList>
            <person name="de Groot N.N."/>
        </authorList>
    </citation>
    <scope>NUCLEOTIDE SEQUENCE [LARGE SCALE GENOMIC DNA]</scope>
    <source>
        <strain evidence="2 3">Calf135</strain>
    </source>
</reference>
<dbReference type="OrthoDB" id="1754731at2"/>
<evidence type="ECO:0000313" key="2">
    <source>
        <dbReference type="EMBL" id="SEN71535.1"/>
    </source>
</evidence>
<proteinExistence type="predicted"/>
<organism evidence="2 3">
    <name type="scientific">Peptostreptococcus russellii</name>
    <dbReference type="NCBI Taxonomy" id="215200"/>
    <lineage>
        <taxon>Bacteria</taxon>
        <taxon>Bacillati</taxon>
        <taxon>Bacillota</taxon>
        <taxon>Clostridia</taxon>
        <taxon>Peptostreptococcales</taxon>
        <taxon>Peptostreptococcaceae</taxon>
        <taxon>Peptostreptococcus</taxon>
    </lineage>
</organism>
<protein>
    <submittedName>
        <fullName evidence="2">Putative cell wall binding repeat 2</fullName>
    </submittedName>
</protein>
<name>A0A1H8ITQ3_9FIRM</name>
<dbReference type="Gene3D" id="3.40.50.12090">
    <property type="match status" value="1"/>
</dbReference>
<feature type="chain" id="PRO_5011582500" evidence="1">
    <location>
        <begin position="26"/>
        <end position="353"/>
    </location>
</feature>
<accession>A0A1H8ITQ3</accession>
<dbReference type="AlphaFoldDB" id="A0A1H8ITQ3"/>